<dbReference type="EMBL" id="CAMXCT030005534">
    <property type="protein sequence ID" value="CAL4799887.1"/>
    <property type="molecule type" value="Genomic_DNA"/>
</dbReference>
<reference evidence="2" key="1">
    <citation type="submission" date="2022-10" db="EMBL/GenBank/DDBJ databases">
        <authorList>
            <person name="Chen Y."/>
            <person name="Dougan E. K."/>
            <person name="Chan C."/>
            <person name="Rhodes N."/>
            <person name="Thang M."/>
        </authorList>
    </citation>
    <scope>NUCLEOTIDE SEQUENCE</scope>
</reference>
<dbReference type="EMBL" id="CAMXCT010005534">
    <property type="protein sequence ID" value="CAI4012575.1"/>
    <property type="molecule type" value="Genomic_DNA"/>
</dbReference>
<dbReference type="EMBL" id="CAMXCT020005534">
    <property type="protein sequence ID" value="CAL1165950.1"/>
    <property type="molecule type" value="Genomic_DNA"/>
</dbReference>
<evidence type="ECO:0000256" key="1">
    <source>
        <dbReference type="SAM" id="Coils"/>
    </source>
</evidence>
<dbReference type="AlphaFoldDB" id="A0A9P1DLP5"/>
<dbReference type="Proteomes" id="UP001152797">
    <property type="component" value="Unassembled WGS sequence"/>
</dbReference>
<organism evidence="2">
    <name type="scientific">Cladocopium goreaui</name>
    <dbReference type="NCBI Taxonomy" id="2562237"/>
    <lineage>
        <taxon>Eukaryota</taxon>
        <taxon>Sar</taxon>
        <taxon>Alveolata</taxon>
        <taxon>Dinophyceae</taxon>
        <taxon>Suessiales</taxon>
        <taxon>Symbiodiniaceae</taxon>
        <taxon>Cladocopium</taxon>
    </lineage>
</organism>
<dbReference type="OrthoDB" id="492115at2759"/>
<evidence type="ECO:0000313" key="4">
    <source>
        <dbReference type="Proteomes" id="UP001152797"/>
    </source>
</evidence>
<protein>
    <submittedName>
        <fullName evidence="2">Uncharacterized protein</fullName>
    </submittedName>
</protein>
<keyword evidence="1" id="KW-0175">Coiled coil</keyword>
<evidence type="ECO:0000313" key="3">
    <source>
        <dbReference type="EMBL" id="CAL1165950.1"/>
    </source>
</evidence>
<name>A0A9P1DLP5_9DINO</name>
<feature type="coiled-coil region" evidence="1">
    <location>
        <begin position="179"/>
        <end position="235"/>
    </location>
</feature>
<sequence>MRHGPGAKALQQLYDLEPKTCCSWGPKDLSLVDGSPEPRDLAQEVLTAAENWPVDEDGINPELDPGSAGVNLGLDAKDRFYGRMSGVEVEKELIRLAVLLQSLLRDFGLMKDTFGHLQDEQHSVKELMLQNSSACTAQVVDLQKEVEDKMKWLSAQVVDGTWTVAQCQKDTSAKCQVLREELDGKLESHKHNFEDFREEAGRRFDSSSQSLEEGLERLTERMDCNEQARKALRIDAFNEMAHARQAAHDLRQSDQEQMNKKFSAMQAVQESMQQACCTVEGKVDAAWEALQDVQEKIVIVSEENVSKFVLAENGVAEVQQKVNEVHEETTRGRLATEVVIDELQKELLAVKKAGSSLLTSEFSRDESQPGHVAGLGDFQVSHMSRASSEMPITLTQSSNEERLDVLELQVQRTAENQKILEEELFERLKEFELQARRTPEGPEGPDISERLDYFDHQVHLAAQSQRSLAEDLFQRLDELEQQVHSSYNQELLELLENLEIQAPRSAGGATGWGKARGARKRSATAPGEFWCVQKDPTWSRGV</sequence>
<reference evidence="3" key="2">
    <citation type="submission" date="2024-04" db="EMBL/GenBank/DDBJ databases">
        <authorList>
            <person name="Chen Y."/>
            <person name="Shah S."/>
            <person name="Dougan E. K."/>
            <person name="Thang M."/>
            <person name="Chan C."/>
        </authorList>
    </citation>
    <scope>NUCLEOTIDE SEQUENCE [LARGE SCALE GENOMIC DNA]</scope>
</reference>
<feature type="coiled-coil region" evidence="1">
    <location>
        <begin position="462"/>
        <end position="489"/>
    </location>
</feature>
<gene>
    <name evidence="2" type="ORF">C1SCF055_LOCUS37622</name>
</gene>
<proteinExistence type="predicted"/>
<keyword evidence="4" id="KW-1185">Reference proteome</keyword>
<evidence type="ECO:0000313" key="2">
    <source>
        <dbReference type="EMBL" id="CAI4012575.1"/>
    </source>
</evidence>
<accession>A0A9P1DLP5</accession>
<comment type="caution">
    <text evidence="2">The sequence shown here is derived from an EMBL/GenBank/DDBJ whole genome shotgun (WGS) entry which is preliminary data.</text>
</comment>